<dbReference type="AlphaFoldDB" id="A0A448YTD8"/>
<evidence type="ECO:0000313" key="4">
    <source>
        <dbReference type="EMBL" id="VEU24175.1"/>
    </source>
</evidence>
<evidence type="ECO:0000256" key="2">
    <source>
        <dbReference type="ARBA" id="ARBA00023187"/>
    </source>
</evidence>
<gene>
    <name evidence="4" type="ORF">BRENAR_LOCUS4903</name>
</gene>
<dbReference type="FunCoup" id="A0A448YTD8">
    <property type="interactions" value="295"/>
</dbReference>
<dbReference type="Gene3D" id="1.25.40.10">
    <property type="entry name" value="Tetratricopeptide repeat domain"/>
    <property type="match status" value="2"/>
</dbReference>
<dbReference type="PANTHER" id="PTHR47447">
    <property type="entry name" value="OS03G0856100 PROTEIN"/>
    <property type="match status" value="1"/>
</dbReference>
<dbReference type="InParanoid" id="A0A448YTD8"/>
<reference evidence="4 5" key="1">
    <citation type="submission" date="2018-12" db="EMBL/GenBank/DDBJ databases">
        <authorList>
            <person name="Tiukova I."/>
            <person name="Dainat J."/>
        </authorList>
    </citation>
    <scope>NUCLEOTIDE SEQUENCE [LARGE SCALE GENOMIC DNA]</scope>
</reference>
<keyword evidence="5" id="KW-1185">Reference proteome</keyword>
<feature type="region of interest" description="Disordered" evidence="3">
    <location>
        <begin position="50"/>
        <end position="74"/>
    </location>
</feature>
<dbReference type="Proteomes" id="UP000290900">
    <property type="component" value="Unassembled WGS sequence"/>
</dbReference>
<dbReference type="GO" id="GO:0008380">
    <property type="term" value="P:RNA splicing"/>
    <property type="evidence" value="ECO:0007669"/>
    <property type="project" value="UniProtKB-KW"/>
</dbReference>
<evidence type="ECO:0000256" key="1">
    <source>
        <dbReference type="ARBA" id="ARBA00022737"/>
    </source>
</evidence>
<sequence length="857" mass="98141">MKRCTLPRIRPRLVRYARTRPAFKDRLPAKPAKSSSDDVTLEDAVDALGERKGTTRSRFATSNGRSKSTQVDSRLTQFQHKSPAQIERELKETFARDGVEYDPLFVQQMIRRSKQEENIINDTMKGGSALQKVTEEEVTSFIDWLIDDCITRLPDQGVGESEIERGVDEKMEKVMRVKNDDKSLIDAFSSVYELADELRPSGLSKLKEFLSVISKPDNGEIRKMVPIEKMVKLFEISGQLLDDKLRDECVYLSGNLIYSSTKARADPINEKLYIETLVNHGDFQRALDLYTSRKSKPDVIDQRFWLEVGIGIYLRMGSDEVEKAELLAREMKDKYGYIHPIVISTFIDRYLRLSRLDKATEWVQEMKEVMDSYGLVDHLEVPGPQLLDDPQQVYDYYNRIDPVSYDHVTDCVIDFLKYRQVPEAMEVIMTATRRDRQYLLYLVGYIAENVSYPGREYLLQVLKGSEDGNAEGPQFNPAISSFIQSELENFRPTKCSSIEEVIVLDECSFFLTKQLANPKVDSEMKLKISSLISSISIGAKLTSHECKDMMKIILRSNSRKGYTLASKVLSQMNRGLEKEHGEDGMLPPANAHIYLTLVQVFGRRPKPKTREIEELLETMKGLGIPTLTVLANQVVLAYRKGKQYSKALRFIDEYLREGEEEESFKPTSEFFQNVLVTYREGLMQDGGGEDGNYKFRLEKLRWLFKSILSSPGWKLDEGLCNEAVMTFMTYGDYASTICVLESYGMEMKKDIGNDLMVAIKLKLEAKLMKLNLEGEEIDQYRRECGILSVRKDLKPDRVNNWRDAAEVIIRYMEATGYGLGGKSSDEVKQRSKDEFEGELIELERMYGLPEVGLGEIS</sequence>
<dbReference type="PANTHER" id="PTHR47447:SF17">
    <property type="entry name" value="OS12G0638900 PROTEIN"/>
    <property type="match status" value="1"/>
</dbReference>
<dbReference type="OrthoDB" id="185373at2759"/>
<dbReference type="EMBL" id="CAACVR010000075">
    <property type="protein sequence ID" value="VEU24175.1"/>
    <property type="molecule type" value="Genomic_DNA"/>
</dbReference>
<proteinExistence type="predicted"/>
<keyword evidence="1" id="KW-0677">Repeat</keyword>
<protein>
    <submittedName>
        <fullName evidence="4">DEKNAAC105445</fullName>
    </submittedName>
</protein>
<accession>A0A448YTD8</accession>
<feature type="compositionally biased region" description="Polar residues" evidence="3">
    <location>
        <begin position="56"/>
        <end position="74"/>
    </location>
</feature>
<evidence type="ECO:0000256" key="3">
    <source>
        <dbReference type="SAM" id="MobiDB-lite"/>
    </source>
</evidence>
<keyword evidence="2" id="KW-0508">mRNA splicing</keyword>
<dbReference type="InterPro" id="IPR011990">
    <property type="entry name" value="TPR-like_helical_dom_sf"/>
</dbReference>
<organism evidence="4 5">
    <name type="scientific">Brettanomyces naardenensis</name>
    <name type="common">Yeast</name>
    <dbReference type="NCBI Taxonomy" id="13370"/>
    <lineage>
        <taxon>Eukaryota</taxon>
        <taxon>Fungi</taxon>
        <taxon>Dikarya</taxon>
        <taxon>Ascomycota</taxon>
        <taxon>Saccharomycotina</taxon>
        <taxon>Pichiomycetes</taxon>
        <taxon>Pichiales</taxon>
        <taxon>Pichiaceae</taxon>
        <taxon>Brettanomyces</taxon>
    </lineage>
</organism>
<evidence type="ECO:0000313" key="5">
    <source>
        <dbReference type="Proteomes" id="UP000290900"/>
    </source>
</evidence>
<keyword evidence="2" id="KW-0507">mRNA processing</keyword>
<name>A0A448YTD8_BRENA</name>